<proteinExistence type="predicted"/>
<dbReference type="RefSeq" id="WP_346760057.1">
    <property type="nucleotide sequence ID" value="NZ_JAUJEB010000005.1"/>
</dbReference>
<evidence type="ECO:0000313" key="1">
    <source>
        <dbReference type="EMBL" id="MDN5214717.1"/>
    </source>
</evidence>
<accession>A0ABT8LAE7</accession>
<dbReference type="Proteomes" id="UP001172083">
    <property type="component" value="Unassembled WGS sequence"/>
</dbReference>
<gene>
    <name evidence="1" type="ORF">QQ020_21745</name>
</gene>
<reference evidence="1" key="1">
    <citation type="submission" date="2023-06" db="EMBL/GenBank/DDBJ databases">
        <title>Genomic of Agaribacillus aureum.</title>
        <authorList>
            <person name="Wang G."/>
        </authorList>
    </citation>
    <scope>NUCLEOTIDE SEQUENCE</scope>
    <source>
        <strain evidence="1">BMA12</strain>
    </source>
</reference>
<evidence type="ECO:0000313" key="2">
    <source>
        <dbReference type="Proteomes" id="UP001172083"/>
    </source>
</evidence>
<protein>
    <submittedName>
        <fullName evidence="1">Uncharacterized protein</fullName>
    </submittedName>
</protein>
<dbReference type="EMBL" id="JAUJEB010000005">
    <property type="protein sequence ID" value="MDN5214717.1"/>
    <property type="molecule type" value="Genomic_DNA"/>
</dbReference>
<comment type="caution">
    <text evidence="1">The sequence shown here is derived from an EMBL/GenBank/DDBJ whole genome shotgun (WGS) entry which is preliminary data.</text>
</comment>
<name>A0ABT8LAE7_9BACT</name>
<keyword evidence="2" id="KW-1185">Reference proteome</keyword>
<sequence length="230" mass="26121">MTSNGKKIQDYFAKGVRFKRITDDEFDQLIHEALQKVYPTALERLSLDEKDTIKKSVWISGPPDLDKLDGTELKIKKGKDKIIRFIPIGVTIYNFSPHAILAYQCSLDPVYENAMNECTHEFFYNDIVSFQTLTESGSATKLNWGEKVVNKIPLIGSFFSLGKKIQFDKKLQFILTTSGSSQLIVALADNVLKQEVDGGKFSLEKAKRSVDMVRRTIRDKKSHTFASLMK</sequence>
<organism evidence="1 2">
    <name type="scientific">Agaribacillus aureus</name>
    <dbReference type="NCBI Taxonomy" id="3051825"/>
    <lineage>
        <taxon>Bacteria</taxon>
        <taxon>Pseudomonadati</taxon>
        <taxon>Bacteroidota</taxon>
        <taxon>Cytophagia</taxon>
        <taxon>Cytophagales</taxon>
        <taxon>Splendidivirgaceae</taxon>
        <taxon>Agaribacillus</taxon>
    </lineage>
</organism>